<organism evidence="2 3">
    <name type="scientific">Thalassobellus suaedae</name>
    <dbReference type="NCBI Taxonomy" id="3074124"/>
    <lineage>
        <taxon>Bacteria</taxon>
        <taxon>Pseudomonadati</taxon>
        <taxon>Bacteroidota</taxon>
        <taxon>Flavobacteriia</taxon>
        <taxon>Flavobacteriales</taxon>
        <taxon>Flavobacteriaceae</taxon>
        <taxon>Thalassobellus</taxon>
    </lineage>
</organism>
<name>A0ABY9XWB3_9FLAO</name>
<evidence type="ECO:0000313" key="3">
    <source>
        <dbReference type="Proteomes" id="UP001302806"/>
    </source>
</evidence>
<dbReference type="Proteomes" id="UP001302806">
    <property type="component" value="Chromosome"/>
</dbReference>
<gene>
    <name evidence="2" type="ORF">RHP51_04920</name>
</gene>
<protein>
    <submittedName>
        <fullName evidence="2">Uncharacterized protein</fullName>
    </submittedName>
</protein>
<feature type="region of interest" description="Disordered" evidence="1">
    <location>
        <begin position="333"/>
        <end position="357"/>
    </location>
</feature>
<evidence type="ECO:0000313" key="2">
    <source>
        <dbReference type="EMBL" id="WNH10043.1"/>
    </source>
</evidence>
<dbReference type="EMBL" id="CP134537">
    <property type="protein sequence ID" value="WNH10043.1"/>
    <property type="molecule type" value="Genomic_DNA"/>
</dbReference>
<sequence length="357" mass="40867">MEQAKPGQDPVEPIIEKPVETAKATELNDDAVTAYLKNKYKDQEFNTVEDLFKKPEPQTKEVEKIVNPYADVMDEETKAYLDFRKETGRSRKEFEFLAEDITSKSPLELSREKIRQETGLKLDNAQADEYLEKKLGLDLSDSELSSTDNIELTAFSKPYKDSLLEQQEKYRKPLDEVLKANQNKVQEKFVELENGVRMTETQYKDFETNRLKYQEDIKKAVDSVASFNFKIPIDNNGEKSELEISYELSKEDKHSMLSDALDVDATIAREFQTEEGFNHSELAQTLHRGLPKNFNKIMSAMAKQVRAATIEEMTANHNNENFDVKPMQKVKTGKEGYGELPSGETRPKTFGIKASGF</sequence>
<dbReference type="RefSeq" id="WP_415866392.1">
    <property type="nucleotide sequence ID" value="NZ_CP134537.1"/>
</dbReference>
<reference evidence="2 3" key="1">
    <citation type="submission" date="2023-09" db="EMBL/GenBank/DDBJ databases">
        <title>Thalassobella suaedae gen. nov., sp. nov., a marine bacterium of the family Flavobacteriaceae isolated from a halophyte Suaeda japonica.</title>
        <authorList>
            <person name="Lee S.Y."/>
            <person name="Hwang C.Y."/>
        </authorList>
    </citation>
    <scope>NUCLEOTIDE SEQUENCE [LARGE SCALE GENOMIC DNA]</scope>
    <source>
        <strain evidence="2 3">HL-DH14</strain>
    </source>
</reference>
<accession>A0ABY9XWB3</accession>
<proteinExistence type="predicted"/>
<evidence type="ECO:0000256" key="1">
    <source>
        <dbReference type="SAM" id="MobiDB-lite"/>
    </source>
</evidence>